<proteinExistence type="predicted"/>
<reference evidence="1" key="1">
    <citation type="submission" date="2016-02" db="EMBL/GenBank/DDBJ databases">
        <title>WGS assembly of Manihot esculenta.</title>
        <authorList>
            <person name="Bredeson J.V."/>
            <person name="Prochnik S.E."/>
            <person name="Lyons J.B."/>
            <person name="Schmutz J."/>
            <person name="Grimwood J."/>
            <person name="Vrebalov J."/>
            <person name="Bart R.S."/>
            <person name="Amuge T."/>
            <person name="Ferguson M.E."/>
            <person name="Green R."/>
            <person name="Putnam N."/>
            <person name="Stites J."/>
            <person name="Rounsley S."/>
            <person name="Rokhsar D.S."/>
        </authorList>
    </citation>
    <scope>NUCLEOTIDE SEQUENCE [LARGE SCALE GENOMIC DNA]</scope>
    <source>
        <tissue evidence="1">Leaf</tissue>
    </source>
</reference>
<evidence type="ECO:0000313" key="1">
    <source>
        <dbReference type="EMBL" id="OAY31202.1"/>
    </source>
</evidence>
<organism evidence="1">
    <name type="scientific">Manihot esculenta</name>
    <name type="common">Cassava</name>
    <name type="synonym">Jatropha manihot</name>
    <dbReference type="NCBI Taxonomy" id="3983"/>
    <lineage>
        <taxon>Eukaryota</taxon>
        <taxon>Viridiplantae</taxon>
        <taxon>Streptophyta</taxon>
        <taxon>Embryophyta</taxon>
        <taxon>Tracheophyta</taxon>
        <taxon>Spermatophyta</taxon>
        <taxon>Magnoliopsida</taxon>
        <taxon>eudicotyledons</taxon>
        <taxon>Gunneridae</taxon>
        <taxon>Pentapetalae</taxon>
        <taxon>rosids</taxon>
        <taxon>fabids</taxon>
        <taxon>Malpighiales</taxon>
        <taxon>Euphorbiaceae</taxon>
        <taxon>Crotonoideae</taxon>
        <taxon>Manihoteae</taxon>
        <taxon>Manihot</taxon>
    </lineage>
</organism>
<sequence>MYCLKQFSNVTGIVSVFLCSSVLKGKAKMMSSFKSEFGCGIAIVFKVL</sequence>
<name>A0A2C9UJT1_MANES</name>
<protein>
    <submittedName>
        <fullName evidence="1">Uncharacterized protein</fullName>
    </submittedName>
</protein>
<accession>A0A2C9UJT1</accession>
<dbReference type="EMBL" id="CM004400">
    <property type="protein sequence ID" value="OAY31202.1"/>
    <property type="molecule type" value="Genomic_DNA"/>
</dbReference>
<dbReference type="AlphaFoldDB" id="A0A2C9UJT1"/>
<gene>
    <name evidence="1" type="ORF">MANES_14G092300</name>
</gene>